<dbReference type="Pfam" id="PF22335">
    <property type="entry name" value="Cas10-Cmr2_palm2"/>
    <property type="match status" value="1"/>
</dbReference>
<dbReference type="Gene3D" id="3.30.70.270">
    <property type="match status" value="1"/>
</dbReference>
<protein>
    <recommendedName>
        <fullName evidence="3">GGDEF domain-containing protein</fullName>
    </recommendedName>
</protein>
<dbReference type="RefSeq" id="WP_184390739.1">
    <property type="nucleotide sequence ID" value="NZ_BAAAJD010000007.1"/>
</dbReference>
<reference evidence="4 5" key="1">
    <citation type="submission" date="2020-08" db="EMBL/GenBank/DDBJ databases">
        <title>Sequencing the genomes of 1000 actinobacteria strains.</title>
        <authorList>
            <person name="Klenk H.-P."/>
        </authorList>
    </citation>
    <scope>NUCLEOTIDE SEQUENCE [LARGE SCALE GENOMIC DNA]</scope>
    <source>
        <strain evidence="4 5">DSM 44551</strain>
    </source>
</reference>
<evidence type="ECO:0000259" key="3">
    <source>
        <dbReference type="PROSITE" id="PS50887"/>
    </source>
</evidence>
<dbReference type="NCBIfam" id="TIGR02577">
    <property type="entry name" value="cas_TM1794_Cmr2"/>
    <property type="match status" value="1"/>
</dbReference>
<keyword evidence="5" id="KW-1185">Reference proteome</keyword>
<accession>A0A7W8VCS0</accession>
<feature type="domain" description="GGDEF" evidence="3">
    <location>
        <begin position="80"/>
        <end position="210"/>
    </location>
</feature>
<dbReference type="AlphaFoldDB" id="A0A7W8VCS0"/>
<dbReference type="InterPro" id="IPR054767">
    <property type="entry name" value="Cas10-Cmr2_palm2"/>
</dbReference>
<dbReference type="Proteomes" id="UP000572635">
    <property type="component" value="Unassembled WGS sequence"/>
</dbReference>
<dbReference type="InterPro" id="IPR043128">
    <property type="entry name" value="Rev_trsase/Diguanyl_cyclase"/>
</dbReference>
<evidence type="ECO:0000256" key="2">
    <source>
        <dbReference type="ARBA" id="ARBA00023118"/>
    </source>
</evidence>
<name>A0A7W8VCS0_9ACTN</name>
<evidence type="ECO:0000313" key="5">
    <source>
        <dbReference type="Proteomes" id="UP000572635"/>
    </source>
</evidence>
<comment type="caution">
    <text evidence="4">The sequence shown here is derived from an EMBL/GenBank/DDBJ whole genome shotgun (WGS) entry which is preliminary data.</text>
</comment>
<proteinExistence type="predicted"/>
<keyword evidence="1" id="KW-0547">Nucleotide-binding</keyword>
<evidence type="ECO:0000313" key="4">
    <source>
        <dbReference type="EMBL" id="MBB5431275.1"/>
    </source>
</evidence>
<dbReference type="InterPro" id="IPR013407">
    <property type="entry name" value="CRISPR-assoc_prot_Cmr2"/>
</dbReference>
<gene>
    <name evidence="4" type="ORF">HDA36_001359</name>
</gene>
<evidence type="ECO:0000256" key="1">
    <source>
        <dbReference type="ARBA" id="ARBA00022741"/>
    </source>
</evidence>
<dbReference type="GO" id="GO:0051607">
    <property type="term" value="P:defense response to virus"/>
    <property type="evidence" value="ECO:0007669"/>
    <property type="project" value="UniProtKB-KW"/>
</dbReference>
<sequence length="333" mass="35754">MAREAPIPALAGDGAAGEDAGWAGWLARSGGVWVHPGTWQEDGLGRDFGFDGHRVDRGRVEAGRRAAEELSRLLGKKPTPYYALLTSDIDGMGDLLSEREVSAERHREISARLQDFGAEQRRIIEKHGGVAVYTGGDDLFALLPADSALQAARECRDKVPPLAGHTPTASTAVLFAHQHRPLRPAVQEVQELLADAKRVDGGSRKKDGLAVGVATGSGRRVRTVRPWRGGAAVDALKVFASHHGGDRVLSPGLLADLQRDRAALEKLAASSLGGRVYAKEVDRLVRRHGGTSEEAEALVEMGRTESERGDSGDGRLVPVEAARVALFLRREAW</sequence>
<dbReference type="PROSITE" id="PS50887">
    <property type="entry name" value="GGDEF"/>
    <property type="match status" value="1"/>
</dbReference>
<dbReference type="EMBL" id="JACHDB010000001">
    <property type="protein sequence ID" value="MBB5431275.1"/>
    <property type="molecule type" value="Genomic_DNA"/>
</dbReference>
<dbReference type="InterPro" id="IPR000160">
    <property type="entry name" value="GGDEF_dom"/>
</dbReference>
<dbReference type="GO" id="GO:0000166">
    <property type="term" value="F:nucleotide binding"/>
    <property type="evidence" value="ECO:0007669"/>
    <property type="project" value="UniProtKB-KW"/>
</dbReference>
<keyword evidence="2" id="KW-0051">Antiviral defense</keyword>
<organism evidence="4 5">
    <name type="scientific">Nocardiopsis composta</name>
    <dbReference type="NCBI Taxonomy" id="157465"/>
    <lineage>
        <taxon>Bacteria</taxon>
        <taxon>Bacillati</taxon>
        <taxon>Actinomycetota</taxon>
        <taxon>Actinomycetes</taxon>
        <taxon>Streptosporangiales</taxon>
        <taxon>Nocardiopsidaceae</taxon>
        <taxon>Nocardiopsis</taxon>
    </lineage>
</organism>